<dbReference type="WBParaSite" id="maker-uti_cns_0002158-snap-gene-0.5-mRNA-1">
    <property type="protein sequence ID" value="maker-uti_cns_0002158-snap-gene-0.5-mRNA-1"/>
    <property type="gene ID" value="maker-uti_cns_0002158-snap-gene-0.5"/>
</dbReference>
<proteinExistence type="predicted"/>
<sequence>LPSRTLGHNGGTRRKRDSGIGRDSSFEESTASPNNSGGGGGNASGRGGGAGGGGRGAANVGGAAGPRAGDSDSGLSEVSGSGQLGRGGRRRRTMPSLLSSPPVRPATVAHSTLEEIAHSAENLKNSTFIIENGIRKRVHAESRPCLVTDPASKLTRACASTTPADPERLAPLPRHYRIESQAKLAKDLGEGSLPDVSVCRHIRRHGGVMSRDEVARLSEARRLELLRLEERRRQGEIVIRMADLKPAEARHLWIEAIKLLAAATLRTCRIAADFLKLEAKDWCQEHLLLVFVFVINTGLAMLFFSLLTSEKTDT</sequence>
<dbReference type="Proteomes" id="UP000095280">
    <property type="component" value="Unplaced"/>
</dbReference>
<keyword evidence="2" id="KW-0812">Transmembrane</keyword>
<protein>
    <submittedName>
        <fullName evidence="4">PH domain-containing protein</fullName>
    </submittedName>
</protein>
<keyword evidence="2" id="KW-0472">Membrane</keyword>
<reference evidence="4" key="1">
    <citation type="submission" date="2016-11" db="UniProtKB">
        <authorList>
            <consortium name="WormBaseParasite"/>
        </authorList>
    </citation>
    <scope>IDENTIFICATION</scope>
</reference>
<evidence type="ECO:0000256" key="1">
    <source>
        <dbReference type="SAM" id="MobiDB-lite"/>
    </source>
</evidence>
<accession>A0A1I8GJ01</accession>
<evidence type="ECO:0000313" key="4">
    <source>
        <dbReference type="WBParaSite" id="maker-uti_cns_0002158-snap-gene-0.5-mRNA-1"/>
    </source>
</evidence>
<feature type="compositionally biased region" description="Low complexity" evidence="1">
    <location>
        <begin position="57"/>
        <end position="68"/>
    </location>
</feature>
<evidence type="ECO:0000256" key="2">
    <source>
        <dbReference type="SAM" id="Phobius"/>
    </source>
</evidence>
<organism evidence="3 4">
    <name type="scientific">Macrostomum lignano</name>
    <dbReference type="NCBI Taxonomy" id="282301"/>
    <lineage>
        <taxon>Eukaryota</taxon>
        <taxon>Metazoa</taxon>
        <taxon>Spiralia</taxon>
        <taxon>Lophotrochozoa</taxon>
        <taxon>Platyhelminthes</taxon>
        <taxon>Rhabditophora</taxon>
        <taxon>Macrostomorpha</taxon>
        <taxon>Macrostomida</taxon>
        <taxon>Macrostomidae</taxon>
        <taxon>Macrostomum</taxon>
    </lineage>
</organism>
<name>A0A1I8GJ01_9PLAT</name>
<feature type="region of interest" description="Disordered" evidence="1">
    <location>
        <begin position="1"/>
        <end position="105"/>
    </location>
</feature>
<keyword evidence="3" id="KW-1185">Reference proteome</keyword>
<evidence type="ECO:0000313" key="3">
    <source>
        <dbReference type="Proteomes" id="UP000095280"/>
    </source>
</evidence>
<dbReference type="AlphaFoldDB" id="A0A1I8GJ01"/>
<feature type="compositionally biased region" description="Gly residues" evidence="1">
    <location>
        <begin position="36"/>
        <end position="56"/>
    </location>
</feature>
<feature type="transmembrane region" description="Helical" evidence="2">
    <location>
        <begin position="287"/>
        <end position="307"/>
    </location>
</feature>
<keyword evidence="2" id="KW-1133">Transmembrane helix</keyword>